<dbReference type="SUPFAM" id="SSF56672">
    <property type="entry name" value="DNA/RNA polymerases"/>
    <property type="match status" value="1"/>
</dbReference>
<reference evidence="2 3" key="1">
    <citation type="submission" date="2024-01" db="EMBL/GenBank/DDBJ databases">
        <title>The complete chloroplast genome sequence of Lithospermum erythrorhizon: insights into the phylogenetic relationship among Boraginaceae species and the maternal lineages of purple gromwells.</title>
        <authorList>
            <person name="Okada T."/>
            <person name="Watanabe K."/>
        </authorList>
    </citation>
    <scope>NUCLEOTIDE SEQUENCE [LARGE SCALE GENOMIC DNA]</scope>
</reference>
<keyword evidence="3" id="KW-1185">Reference proteome</keyword>
<accession>A0AAV3QP22</accession>
<dbReference type="InterPro" id="IPR043502">
    <property type="entry name" value="DNA/RNA_pol_sf"/>
</dbReference>
<dbReference type="AlphaFoldDB" id="A0AAV3QP22"/>
<dbReference type="EMBL" id="BAABME010005087">
    <property type="protein sequence ID" value="GAA0164555.1"/>
    <property type="molecule type" value="Genomic_DNA"/>
</dbReference>
<sequence>MDVKTTFLNGELDEEVYMEQPEGFIVHGQEHKVCKPIKSLYGIKQAPKQWHQKFDEIVLSDGFHINDVDKCVYCKFNGNKGVVICLYVDDMLIFGTDLQQVEETKNFLSTKFFMKYMDVADVILGIKMTRSSNELSLYIENVLKNFNSYDCKGLLHPLIIVSV</sequence>
<protein>
    <recommendedName>
        <fullName evidence="1">Reverse transcriptase Ty1/copia-type domain-containing protein</fullName>
    </recommendedName>
</protein>
<proteinExistence type="predicted"/>
<gene>
    <name evidence="2" type="ORF">LIER_20158</name>
</gene>
<comment type="caution">
    <text evidence="2">The sequence shown here is derived from an EMBL/GenBank/DDBJ whole genome shotgun (WGS) entry which is preliminary data.</text>
</comment>
<evidence type="ECO:0000313" key="3">
    <source>
        <dbReference type="Proteomes" id="UP001454036"/>
    </source>
</evidence>
<organism evidence="2 3">
    <name type="scientific">Lithospermum erythrorhizon</name>
    <name type="common">Purple gromwell</name>
    <name type="synonym">Lithospermum officinale var. erythrorhizon</name>
    <dbReference type="NCBI Taxonomy" id="34254"/>
    <lineage>
        <taxon>Eukaryota</taxon>
        <taxon>Viridiplantae</taxon>
        <taxon>Streptophyta</taxon>
        <taxon>Embryophyta</taxon>
        <taxon>Tracheophyta</taxon>
        <taxon>Spermatophyta</taxon>
        <taxon>Magnoliopsida</taxon>
        <taxon>eudicotyledons</taxon>
        <taxon>Gunneridae</taxon>
        <taxon>Pentapetalae</taxon>
        <taxon>asterids</taxon>
        <taxon>lamiids</taxon>
        <taxon>Boraginales</taxon>
        <taxon>Boraginaceae</taxon>
        <taxon>Boraginoideae</taxon>
        <taxon>Lithospermeae</taxon>
        <taxon>Lithospermum</taxon>
    </lineage>
</organism>
<evidence type="ECO:0000259" key="1">
    <source>
        <dbReference type="Pfam" id="PF07727"/>
    </source>
</evidence>
<feature type="domain" description="Reverse transcriptase Ty1/copia-type" evidence="1">
    <location>
        <begin position="1"/>
        <end position="159"/>
    </location>
</feature>
<dbReference type="Pfam" id="PF07727">
    <property type="entry name" value="RVT_2"/>
    <property type="match status" value="1"/>
</dbReference>
<evidence type="ECO:0000313" key="2">
    <source>
        <dbReference type="EMBL" id="GAA0164555.1"/>
    </source>
</evidence>
<name>A0AAV3QP22_LITER</name>
<dbReference type="InterPro" id="IPR013103">
    <property type="entry name" value="RVT_2"/>
</dbReference>
<dbReference type="Proteomes" id="UP001454036">
    <property type="component" value="Unassembled WGS sequence"/>
</dbReference>